<dbReference type="GO" id="GO:0003677">
    <property type="term" value="F:DNA binding"/>
    <property type="evidence" value="ECO:0007669"/>
    <property type="project" value="InterPro"/>
</dbReference>
<evidence type="ECO:0000313" key="14">
    <source>
        <dbReference type="Proteomes" id="UP001188597"/>
    </source>
</evidence>
<dbReference type="CDD" id="cd00009">
    <property type="entry name" value="AAA"/>
    <property type="match status" value="1"/>
</dbReference>
<feature type="domain" description="BRCT" evidence="12">
    <location>
        <begin position="200"/>
        <end position="278"/>
    </location>
</feature>
<dbReference type="Pfam" id="PF00004">
    <property type="entry name" value="AAA"/>
    <property type="match status" value="1"/>
</dbReference>
<dbReference type="SMART" id="SM00382">
    <property type="entry name" value="AAA"/>
    <property type="match status" value="1"/>
</dbReference>
<feature type="compositionally biased region" description="Basic and acidic residues" evidence="10">
    <location>
        <begin position="51"/>
        <end position="68"/>
    </location>
</feature>
<feature type="compositionally biased region" description="Basic and acidic residues" evidence="10">
    <location>
        <begin position="287"/>
        <end position="299"/>
    </location>
</feature>
<dbReference type="CDD" id="cd18140">
    <property type="entry name" value="HLD_clamp_RFC"/>
    <property type="match status" value="1"/>
</dbReference>
<feature type="compositionally biased region" description="Basic and acidic residues" evidence="10">
    <location>
        <begin position="185"/>
        <end position="198"/>
    </location>
</feature>
<feature type="region of interest" description="Disordered" evidence="10">
    <location>
        <begin position="130"/>
        <end position="200"/>
    </location>
</feature>
<comment type="subcellular location">
    <subcellularLocation>
        <location evidence="1 9">Nucleus</location>
    </subcellularLocation>
</comment>
<reference evidence="13" key="1">
    <citation type="submission" date="2022-12" db="EMBL/GenBank/DDBJ databases">
        <title>Draft genome assemblies for two species of Escallonia (Escalloniales).</title>
        <authorList>
            <person name="Chanderbali A."/>
            <person name="Dervinis C."/>
            <person name="Anghel I."/>
            <person name="Soltis D."/>
            <person name="Soltis P."/>
            <person name="Zapata F."/>
        </authorList>
    </citation>
    <scope>NUCLEOTIDE SEQUENCE</scope>
    <source>
        <strain evidence="13">UCBG64.0493</strain>
        <tissue evidence="13">Leaf</tissue>
    </source>
</reference>
<feature type="compositionally biased region" description="Acidic residues" evidence="10">
    <location>
        <begin position="932"/>
        <end position="945"/>
    </location>
</feature>
<dbReference type="Gene3D" id="3.40.50.10190">
    <property type="entry name" value="BRCT domain"/>
    <property type="match status" value="1"/>
</dbReference>
<feature type="compositionally biased region" description="Polar residues" evidence="10">
    <location>
        <begin position="956"/>
        <end position="982"/>
    </location>
</feature>
<evidence type="ECO:0000256" key="9">
    <source>
        <dbReference type="PIRNR" id="PIRNR036578"/>
    </source>
</evidence>
<evidence type="ECO:0000256" key="6">
    <source>
        <dbReference type="ARBA" id="ARBA00022741"/>
    </source>
</evidence>
<feature type="chain" id="PRO_5041671000" description="Replication factor C subunit 1" evidence="11">
    <location>
        <begin position="17"/>
        <end position="1013"/>
    </location>
</feature>
<dbReference type="PROSITE" id="PS50172">
    <property type="entry name" value="BRCT"/>
    <property type="match status" value="1"/>
</dbReference>
<organism evidence="13 14">
    <name type="scientific">Escallonia herrerae</name>
    <dbReference type="NCBI Taxonomy" id="1293975"/>
    <lineage>
        <taxon>Eukaryota</taxon>
        <taxon>Viridiplantae</taxon>
        <taxon>Streptophyta</taxon>
        <taxon>Embryophyta</taxon>
        <taxon>Tracheophyta</taxon>
        <taxon>Spermatophyta</taxon>
        <taxon>Magnoliopsida</taxon>
        <taxon>eudicotyledons</taxon>
        <taxon>Gunneridae</taxon>
        <taxon>Pentapetalae</taxon>
        <taxon>asterids</taxon>
        <taxon>campanulids</taxon>
        <taxon>Escalloniales</taxon>
        <taxon>Escalloniaceae</taxon>
        <taxon>Escallonia</taxon>
    </lineage>
</organism>
<dbReference type="Pfam" id="PF08519">
    <property type="entry name" value="RFC1"/>
    <property type="match status" value="2"/>
</dbReference>
<keyword evidence="5 9" id="KW-0235">DNA replication</keyword>
<sequence>MLVMSLFTSFFLDMLGIKLPEMVLQYYALCGIQVHGGQENAGRRKTSKYFAPDKQKPEDEKELEEPSTKRKAQKGTAELSNDLKSPPRKVKKFDIDADDDFVLPNSKKASADVTPSKKLKSGSGRGIVQKSVAIVESDEDYADDEDTKPPKSSGRGRGGRGASAAPASGRGRGGGGRGGFMSFGERQDPPHKGEKEVPEGAPDCLANLTFVISGTLDSLEREEAEDLIKRHGGRVTGSVSKKTNYLLCDEDIGGRKSAKAKELGTAFLTEDGLFDIIRASNRSKSTSVEESKKFVDKRGTPLPRKSPQKVETKKDQVGTSSVKSVITKDKGPGASLTKRKGQTLEHASLSWTEKYRPKVPNDIIGNQSLVKQLHDWLEHWNEHFLNTGSSSNGKKQNNSGAKKAVLLSGTPGIGKTTSAKLISQMLGFVTIEVNASDSRGKADAKIDKGIGGSTANSIKELVSNEALNVNMDRSKHPKTVLIMDEVDGMSAGDRGGVADLIASIKISKIPIICICNDRYSQKLKSLVNYCLLLSFRKLTKQQMAKRLMQVANAEGLQVNEVALEELAERVNGDMRMALNQLQYMSLSMSVIKYDDIRQRLLSSSKDEDISPFSAVDKLFSFYAGKLRMDERIDLSMSDPDLVPLLVQAFSLCKNCQNGSLVGFENYINYKPSSAGKDDNGMKRMRLIAHAAESIADGDIVNVQIRRYRQWQLSQSSSLASCIIPAALLHGQRETLEQGERNFNRFGGWLGKNSTLAKNYRLLEDLHVHLLASRASYLGSLHKYLKDKERKKVDRSGRTVALQIWGHRTTLRLDYSAILVKHLTDPLRMLPKDEAVEKVVEFMDSYSISLEDFDSIMEVSKFKGHQNPLDGIQPAVKAALTKAYNKGSKSRVVRTADLITLPGIKKAPKKRIAAMLEPVDDAVTEDNGGTLAENEEEGTSEAEDFDGSANDAKKTQLDLQSLNSKGIQVQVDTKGGENTSAKKTPSGRGRGGGSEATNKRGGGRGPGAASKRKR</sequence>
<evidence type="ECO:0000256" key="2">
    <source>
        <dbReference type="ARBA" id="ARBA00006116"/>
    </source>
</evidence>
<dbReference type="PIRSF" id="PIRSF036578">
    <property type="entry name" value="RFC1"/>
    <property type="match status" value="1"/>
</dbReference>
<evidence type="ECO:0000256" key="8">
    <source>
        <dbReference type="ARBA" id="ARBA00023242"/>
    </source>
</evidence>
<dbReference type="SUPFAM" id="SSF48019">
    <property type="entry name" value="post-AAA+ oligomerization domain-like"/>
    <property type="match status" value="1"/>
</dbReference>
<dbReference type="CDD" id="cd17752">
    <property type="entry name" value="BRCT_RFC1"/>
    <property type="match status" value="1"/>
</dbReference>
<dbReference type="PANTHER" id="PTHR23389">
    <property type="entry name" value="CHROMOSOME TRANSMISSION FIDELITY FACTOR 18"/>
    <property type="match status" value="1"/>
</dbReference>
<dbReference type="GO" id="GO:0003689">
    <property type="term" value="F:DNA clamp loader activity"/>
    <property type="evidence" value="ECO:0007669"/>
    <property type="project" value="UniProtKB-UniRule"/>
</dbReference>
<comment type="subunit">
    <text evidence="3">Heterotetramer of subunits RFC2, RFC3, RFC4 and RFC5 that can form a complex with RFC1.</text>
</comment>
<feature type="compositionally biased region" description="Gly residues" evidence="10">
    <location>
        <begin position="170"/>
        <end position="181"/>
    </location>
</feature>
<dbReference type="EMBL" id="JAVXUP010001175">
    <property type="protein sequence ID" value="KAK3014980.1"/>
    <property type="molecule type" value="Genomic_DNA"/>
</dbReference>
<comment type="similarity">
    <text evidence="2 9">Belongs to the activator 1 large subunit family.</text>
</comment>
<accession>A0AA88VUQ7</accession>
<dbReference type="GO" id="GO:0005524">
    <property type="term" value="F:ATP binding"/>
    <property type="evidence" value="ECO:0007669"/>
    <property type="project" value="UniProtKB-UniRule"/>
</dbReference>
<dbReference type="FunFam" id="1.10.8.60:FF:000021">
    <property type="entry name" value="Replication factor C subunit 1"/>
    <property type="match status" value="1"/>
</dbReference>
<dbReference type="Gene3D" id="1.20.272.10">
    <property type="match status" value="1"/>
</dbReference>
<dbReference type="InterPro" id="IPR013725">
    <property type="entry name" value="DNA_replication_fac_RFC1_C"/>
</dbReference>
<gene>
    <name evidence="13" type="ORF">RJ639_010337</name>
</gene>
<dbReference type="InterPro" id="IPR001357">
    <property type="entry name" value="BRCT_dom"/>
</dbReference>
<dbReference type="SMART" id="SM00292">
    <property type="entry name" value="BRCT"/>
    <property type="match status" value="1"/>
</dbReference>
<keyword evidence="7 9" id="KW-0067">ATP-binding</keyword>
<feature type="region of interest" description="Disordered" evidence="10">
    <location>
        <begin position="287"/>
        <end position="340"/>
    </location>
</feature>
<dbReference type="AlphaFoldDB" id="A0AA88VUQ7"/>
<evidence type="ECO:0000259" key="12">
    <source>
        <dbReference type="PROSITE" id="PS50172"/>
    </source>
</evidence>
<evidence type="ECO:0000256" key="1">
    <source>
        <dbReference type="ARBA" id="ARBA00004123"/>
    </source>
</evidence>
<feature type="signal peptide" evidence="11">
    <location>
        <begin position="1"/>
        <end position="16"/>
    </location>
</feature>
<feature type="region of interest" description="Disordered" evidence="10">
    <location>
        <begin position="916"/>
        <end position="1013"/>
    </location>
</feature>
<keyword evidence="6 9" id="KW-0547">Nucleotide-binding</keyword>
<evidence type="ECO:0000313" key="13">
    <source>
        <dbReference type="EMBL" id="KAK3014980.1"/>
    </source>
</evidence>
<dbReference type="PANTHER" id="PTHR23389:SF6">
    <property type="entry name" value="REPLICATION FACTOR C SUBUNIT 1"/>
    <property type="match status" value="1"/>
</dbReference>
<evidence type="ECO:0000256" key="4">
    <source>
        <dbReference type="ARBA" id="ARBA00020401"/>
    </source>
</evidence>
<dbReference type="Gene3D" id="1.10.8.60">
    <property type="match status" value="1"/>
</dbReference>
<dbReference type="GO" id="GO:0016887">
    <property type="term" value="F:ATP hydrolysis activity"/>
    <property type="evidence" value="ECO:0007669"/>
    <property type="project" value="InterPro"/>
</dbReference>
<dbReference type="Proteomes" id="UP001188597">
    <property type="component" value="Unassembled WGS sequence"/>
</dbReference>
<protein>
    <recommendedName>
        <fullName evidence="4 9">Replication factor C subunit 1</fullName>
    </recommendedName>
</protein>
<dbReference type="GO" id="GO:0005663">
    <property type="term" value="C:DNA replication factor C complex"/>
    <property type="evidence" value="ECO:0007669"/>
    <property type="project" value="InterPro"/>
</dbReference>
<keyword evidence="14" id="KW-1185">Reference proteome</keyword>
<dbReference type="GO" id="GO:0005634">
    <property type="term" value="C:nucleus"/>
    <property type="evidence" value="ECO:0007669"/>
    <property type="project" value="UniProtKB-SubCell"/>
</dbReference>
<dbReference type="InterPro" id="IPR012178">
    <property type="entry name" value="RFC1"/>
</dbReference>
<dbReference type="InterPro" id="IPR036420">
    <property type="entry name" value="BRCT_dom_sf"/>
</dbReference>
<evidence type="ECO:0000256" key="7">
    <source>
        <dbReference type="ARBA" id="ARBA00022840"/>
    </source>
</evidence>
<evidence type="ECO:0000256" key="5">
    <source>
        <dbReference type="ARBA" id="ARBA00022705"/>
    </source>
</evidence>
<dbReference type="InterPro" id="IPR047854">
    <property type="entry name" value="RFC_lid"/>
</dbReference>
<dbReference type="FunFam" id="3.40.50.300:FF:000773">
    <property type="entry name" value="Replication factor C subunit 1"/>
    <property type="match status" value="1"/>
</dbReference>
<proteinExistence type="inferred from homology"/>
<feature type="region of interest" description="Disordered" evidence="10">
    <location>
        <begin position="106"/>
        <end position="125"/>
    </location>
</feature>
<dbReference type="GO" id="GO:0006260">
    <property type="term" value="P:DNA replication"/>
    <property type="evidence" value="ECO:0007669"/>
    <property type="project" value="UniProtKB-KW"/>
</dbReference>
<dbReference type="InterPro" id="IPR003959">
    <property type="entry name" value="ATPase_AAA_core"/>
</dbReference>
<dbReference type="InterPro" id="IPR008921">
    <property type="entry name" value="DNA_pol3_clamp-load_cplx_C"/>
</dbReference>
<evidence type="ECO:0000256" key="3">
    <source>
        <dbReference type="ARBA" id="ARBA00011480"/>
    </source>
</evidence>
<comment type="caution">
    <text evidence="13">The sequence shown here is derived from an EMBL/GenBank/DDBJ whole genome shotgun (WGS) entry which is preliminary data.</text>
</comment>
<dbReference type="FunFam" id="3.40.50.10190:FF:000001">
    <property type="entry name" value="Replication factor C subunit 1"/>
    <property type="match status" value="1"/>
</dbReference>
<keyword evidence="11" id="KW-0732">Signal</keyword>
<dbReference type="InterPro" id="IPR027417">
    <property type="entry name" value="P-loop_NTPase"/>
</dbReference>
<feature type="region of interest" description="Disordered" evidence="10">
    <location>
        <begin position="41"/>
        <end position="97"/>
    </location>
</feature>
<evidence type="ECO:0000256" key="10">
    <source>
        <dbReference type="SAM" id="MobiDB-lite"/>
    </source>
</evidence>
<dbReference type="Pfam" id="PF00533">
    <property type="entry name" value="BRCT"/>
    <property type="match status" value="1"/>
</dbReference>
<dbReference type="SUPFAM" id="SSF52540">
    <property type="entry name" value="P-loop containing nucleoside triphosphate hydrolases"/>
    <property type="match status" value="1"/>
</dbReference>
<dbReference type="InterPro" id="IPR003593">
    <property type="entry name" value="AAA+_ATPase"/>
</dbReference>
<feature type="compositionally biased region" description="Acidic residues" evidence="10">
    <location>
        <begin position="136"/>
        <end position="146"/>
    </location>
</feature>
<evidence type="ECO:0000256" key="11">
    <source>
        <dbReference type="SAM" id="SignalP"/>
    </source>
</evidence>
<dbReference type="Gene3D" id="3.40.50.300">
    <property type="entry name" value="P-loop containing nucleotide triphosphate hydrolases"/>
    <property type="match status" value="1"/>
</dbReference>
<dbReference type="SUPFAM" id="SSF52113">
    <property type="entry name" value="BRCT domain"/>
    <property type="match status" value="1"/>
</dbReference>
<dbReference type="Pfam" id="PF25361">
    <property type="entry name" value="AAA_lid_RFC1"/>
    <property type="match status" value="1"/>
</dbReference>
<dbReference type="GO" id="GO:0006281">
    <property type="term" value="P:DNA repair"/>
    <property type="evidence" value="ECO:0007669"/>
    <property type="project" value="InterPro"/>
</dbReference>
<keyword evidence="8 9" id="KW-0539">Nucleus</keyword>
<name>A0AA88VUQ7_9ASTE</name>